<evidence type="ECO:0000259" key="13">
    <source>
        <dbReference type="Pfam" id="PF02875"/>
    </source>
</evidence>
<dbReference type="GO" id="GO:0008766">
    <property type="term" value="F:UDP-N-acetylmuramoylalanyl-D-glutamyl-2,6-diaminopimelate-D-alanyl-D-alanine ligase activity"/>
    <property type="evidence" value="ECO:0007669"/>
    <property type="project" value="RHEA"/>
</dbReference>
<dbReference type="InterPro" id="IPR036615">
    <property type="entry name" value="Mur_ligase_C_dom_sf"/>
</dbReference>
<dbReference type="InterPro" id="IPR005863">
    <property type="entry name" value="UDP-N-AcMur_synth"/>
</dbReference>
<dbReference type="PANTHER" id="PTHR43024:SF1">
    <property type="entry name" value="UDP-N-ACETYLMURAMOYL-TRIPEPTIDE--D-ALANYL-D-ALANINE LIGASE"/>
    <property type="match status" value="1"/>
</dbReference>
<evidence type="ECO:0000256" key="4">
    <source>
        <dbReference type="ARBA" id="ARBA00022741"/>
    </source>
</evidence>
<evidence type="ECO:0000256" key="1">
    <source>
        <dbReference type="ARBA" id="ARBA00022490"/>
    </source>
</evidence>
<dbReference type="GO" id="GO:0005737">
    <property type="term" value="C:cytoplasm"/>
    <property type="evidence" value="ECO:0007669"/>
    <property type="project" value="UniProtKB-SubCell"/>
</dbReference>
<comment type="caution">
    <text evidence="15">The sequence shown here is derived from an EMBL/GenBank/DDBJ whole genome shotgun (WGS) entry which is preliminary data.</text>
</comment>
<evidence type="ECO:0000313" key="16">
    <source>
        <dbReference type="Proteomes" id="UP000070422"/>
    </source>
</evidence>
<evidence type="ECO:0000313" key="15">
    <source>
        <dbReference type="EMBL" id="KXB38239.1"/>
    </source>
</evidence>
<protein>
    <recommendedName>
        <fullName evidence="10 11">UDP-N-acetylmuramoyl-tripeptide--D-alanyl-D-alanine ligase</fullName>
        <ecNumber evidence="10 11">6.3.2.10</ecNumber>
    </recommendedName>
    <alternativeName>
        <fullName evidence="10">D-alanyl-D-alanine-adding enzyme</fullName>
    </alternativeName>
</protein>
<dbReference type="InterPro" id="IPR004101">
    <property type="entry name" value="Mur_ligase_C"/>
</dbReference>
<keyword evidence="1 10" id="KW-0963">Cytoplasm</keyword>
<dbReference type="Pfam" id="PF01225">
    <property type="entry name" value="Mur_ligase"/>
    <property type="match status" value="1"/>
</dbReference>
<keyword evidence="9 10" id="KW-0961">Cell wall biogenesis/degradation</keyword>
<dbReference type="GO" id="GO:0009252">
    <property type="term" value="P:peptidoglycan biosynthetic process"/>
    <property type="evidence" value="ECO:0007669"/>
    <property type="project" value="UniProtKB-UniRule"/>
</dbReference>
<evidence type="ECO:0000256" key="7">
    <source>
        <dbReference type="ARBA" id="ARBA00022984"/>
    </source>
</evidence>
<dbReference type="STRING" id="87541.AWM71_04315"/>
<dbReference type="InterPro" id="IPR036565">
    <property type="entry name" value="Mur-like_cat_sf"/>
</dbReference>
<name>A0A133Y4X5_9LACT</name>
<dbReference type="RefSeq" id="WP_231723606.1">
    <property type="nucleotide sequence ID" value="NZ_CP118095.1"/>
</dbReference>
<feature type="domain" description="Mur ligase N-terminal catalytic" evidence="12">
    <location>
        <begin position="31"/>
        <end position="102"/>
    </location>
</feature>
<gene>
    <name evidence="10" type="primary">murF</name>
    <name evidence="15" type="ORF">HMPREF3187_00065</name>
</gene>
<keyword evidence="2 10" id="KW-0436">Ligase</keyword>
<dbReference type="InterPro" id="IPR035911">
    <property type="entry name" value="MurE/MurF_N"/>
</dbReference>
<evidence type="ECO:0000256" key="3">
    <source>
        <dbReference type="ARBA" id="ARBA00022618"/>
    </source>
</evidence>
<comment type="pathway">
    <text evidence="10 11">Cell wall biogenesis; peptidoglycan biosynthesis.</text>
</comment>
<comment type="subcellular location">
    <subcellularLocation>
        <location evidence="10 11">Cytoplasm</location>
    </subcellularLocation>
</comment>
<dbReference type="PATRIC" id="fig|87541.4.peg.65"/>
<evidence type="ECO:0000256" key="5">
    <source>
        <dbReference type="ARBA" id="ARBA00022840"/>
    </source>
</evidence>
<keyword evidence="4 10" id="KW-0547">Nucleotide-binding</keyword>
<dbReference type="HAMAP" id="MF_02019">
    <property type="entry name" value="MurF"/>
    <property type="match status" value="1"/>
</dbReference>
<dbReference type="GO" id="GO:0071555">
    <property type="term" value="P:cell wall organization"/>
    <property type="evidence" value="ECO:0007669"/>
    <property type="project" value="UniProtKB-KW"/>
</dbReference>
<evidence type="ECO:0000259" key="14">
    <source>
        <dbReference type="Pfam" id="PF08245"/>
    </source>
</evidence>
<proteinExistence type="inferred from homology"/>
<keyword evidence="5 10" id="KW-0067">ATP-binding</keyword>
<comment type="catalytic activity">
    <reaction evidence="10">
        <text>UDP-N-acetyl-alpha-D-muramoyl-L-alanyl-gamma-D-glutamyl-L-lysine + D-alanyl-D-alanine + ATP = UDP-N-acetyl-alpha-D-muramoyl-L-alanyl-gamma-D-glutamyl-L-lysyl-D-alanyl-D-alanine + ADP + phosphate + H(+)</text>
        <dbReference type="Rhea" id="RHEA:16085"/>
        <dbReference type="ChEBI" id="CHEBI:15378"/>
        <dbReference type="ChEBI" id="CHEBI:30616"/>
        <dbReference type="ChEBI" id="CHEBI:43474"/>
        <dbReference type="ChEBI" id="CHEBI:57822"/>
        <dbReference type="ChEBI" id="CHEBI:70758"/>
        <dbReference type="ChEBI" id="CHEBI:83903"/>
        <dbReference type="ChEBI" id="CHEBI:456216"/>
        <dbReference type="EC" id="6.3.2.10"/>
    </reaction>
</comment>
<dbReference type="Gene3D" id="3.40.1390.10">
    <property type="entry name" value="MurE/MurF, N-terminal domain"/>
    <property type="match status" value="1"/>
</dbReference>
<dbReference type="SUPFAM" id="SSF63418">
    <property type="entry name" value="MurE/MurF N-terminal domain"/>
    <property type="match status" value="1"/>
</dbReference>
<feature type="domain" description="Mur ligase C-terminal" evidence="13">
    <location>
        <begin position="324"/>
        <end position="453"/>
    </location>
</feature>
<feature type="domain" description="Mur ligase central" evidence="14">
    <location>
        <begin position="115"/>
        <end position="301"/>
    </location>
</feature>
<evidence type="ECO:0000256" key="6">
    <source>
        <dbReference type="ARBA" id="ARBA00022960"/>
    </source>
</evidence>
<dbReference type="SUPFAM" id="SSF53244">
    <property type="entry name" value="MurD-like peptide ligases, peptide-binding domain"/>
    <property type="match status" value="1"/>
</dbReference>
<dbReference type="SUPFAM" id="SSF53623">
    <property type="entry name" value="MurD-like peptide ligases, catalytic domain"/>
    <property type="match status" value="1"/>
</dbReference>
<dbReference type="GO" id="GO:0047480">
    <property type="term" value="F:UDP-N-acetylmuramoyl-tripeptide-D-alanyl-D-alanine ligase activity"/>
    <property type="evidence" value="ECO:0007669"/>
    <property type="project" value="UniProtKB-UniRule"/>
</dbReference>
<evidence type="ECO:0000256" key="11">
    <source>
        <dbReference type="RuleBase" id="RU004136"/>
    </source>
</evidence>
<dbReference type="NCBIfam" id="TIGR01143">
    <property type="entry name" value="murF"/>
    <property type="match status" value="1"/>
</dbReference>
<dbReference type="Pfam" id="PF02875">
    <property type="entry name" value="Mur_ligase_C"/>
    <property type="match status" value="1"/>
</dbReference>
<feature type="binding site" evidence="10">
    <location>
        <begin position="117"/>
        <end position="123"/>
    </location>
    <ligand>
        <name>ATP</name>
        <dbReference type="ChEBI" id="CHEBI:30616"/>
    </ligand>
</feature>
<comment type="similarity">
    <text evidence="10">Belongs to the MurCDEF family. MurF subfamily.</text>
</comment>
<evidence type="ECO:0000256" key="9">
    <source>
        <dbReference type="ARBA" id="ARBA00023316"/>
    </source>
</evidence>
<dbReference type="GO" id="GO:0008360">
    <property type="term" value="P:regulation of cell shape"/>
    <property type="evidence" value="ECO:0007669"/>
    <property type="project" value="UniProtKB-KW"/>
</dbReference>
<dbReference type="InterPro" id="IPR051046">
    <property type="entry name" value="MurCDEF_CellWall_CoF430Synth"/>
</dbReference>
<keyword evidence="8 10" id="KW-0131">Cell cycle</keyword>
<dbReference type="EMBL" id="LSCQ01000009">
    <property type="protein sequence ID" value="KXB38239.1"/>
    <property type="molecule type" value="Genomic_DNA"/>
</dbReference>
<dbReference type="EC" id="6.3.2.10" evidence="10 11"/>
<dbReference type="UniPathway" id="UPA00219"/>
<dbReference type="GO" id="GO:0005524">
    <property type="term" value="F:ATP binding"/>
    <property type="evidence" value="ECO:0007669"/>
    <property type="project" value="UniProtKB-UniRule"/>
</dbReference>
<dbReference type="AlphaFoldDB" id="A0A133Y4X5"/>
<reference evidence="15 16" key="1">
    <citation type="submission" date="2016-01" db="EMBL/GenBank/DDBJ databases">
        <authorList>
            <person name="Oliw E.H."/>
        </authorList>
    </citation>
    <scope>NUCLEOTIDE SEQUENCE [LARGE SCALE GENOMIC DNA]</scope>
    <source>
        <strain evidence="15 16">KA00635</strain>
    </source>
</reference>
<dbReference type="PANTHER" id="PTHR43024">
    <property type="entry name" value="UDP-N-ACETYLMURAMOYL-TRIPEPTIDE--D-ALANYL-D-ALANINE LIGASE"/>
    <property type="match status" value="1"/>
</dbReference>
<evidence type="ECO:0000256" key="2">
    <source>
        <dbReference type="ARBA" id="ARBA00022598"/>
    </source>
</evidence>
<dbReference type="Proteomes" id="UP000070422">
    <property type="component" value="Unassembled WGS sequence"/>
</dbReference>
<dbReference type="InterPro" id="IPR000713">
    <property type="entry name" value="Mur_ligase_N"/>
</dbReference>
<comment type="function">
    <text evidence="10 11">Involved in cell wall formation. Catalyzes the final step in the synthesis of UDP-N-acetylmuramoyl-pentapeptide, the precursor of murein.</text>
</comment>
<keyword evidence="3 10" id="KW-0132">Cell division</keyword>
<sequence length="472" mass="52602">MIKQKMKPLAIKEIVRAVGALDYTSTARDEKISSVAFNSKDVEPGALFIPLKAQRDGHDFVEDAIQRGAAATFWANAPEDAPTTIPVIQVEDTYQAFCNLAKYYLQLIHPKVVGITGSAGKTTTKDMTAAGLSAAFNVHKTKENFNNEIGVPYTILTMPEDTDYLVVEMGMQGFGEIRHLVSICPLDVAIITLIGESHIEFLGSRENIAKAKLEILEGLKPEGTFIYPGDEPLIEERVKERTDFHKIRVGLDDSFDLYAQNITREVLSTSFTTNLSPQLTLTIPVIGDYNVKNALMACGVAYSQGIAVEQVKDTICHFEMSSQRNQWLKGIKNCQLFNDTYNANPSAMRAVVHNFVRLPKEGADSRKILVLGDMLELGEYSAEMHASISQEITKEQVAEVYLLGREIRPLKDALLKQGYPEENLYYFEEDKQALITTLKEHIQEQDQILLKASHSVGLQEVVDDLSQESHTL</sequence>
<dbReference type="Pfam" id="PF08245">
    <property type="entry name" value="Mur_ligase_M"/>
    <property type="match status" value="1"/>
</dbReference>
<dbReference type="Gene3D" id="3.90.190.20">
    <property type="entry name" value="Mur ligase, C-terminal domain"/>
    <property type="match status" value="1"/>
</dbReference>
<dbReference type="InterPro" id="IPR013221">
    <property type="entry name" value="Mur_ligase_cen"/>
</dbReference>
<organism evidence="15 16">
    <name type="scientific">Aerococcus christensenii</name>
    <dbReference type="NCBI Taxonomy" id="87541"/>
    <lineage>
        <taxon>Bacteria</taxon>
        <taxon>Bacillati</taxon>
        <taxon>Bacillota</taxon>
        <taxon>Bacilli</taxon>
        <taxon>Lactobacillales</taxon>
        <taxon>Aerococcaceae</taxon>
        <taxon>Aerococcus</taxon>
    </lineage>
</organism>
<dbReference type="Gene3D" id="3.40.1190.10">
    <property type="entry name" value="Mur-like, catalytic domain"/>
    <property type="match status" value="1"/>
</dbReference>
<evidence type="ECO:0000256" key="8">
    <source>
        <dbReference type="ARBA" id="ARBA00023306"/>
    </source>
</evidence>
<accession>A0A133Y4X5</accession>
<evidence type="ECO:0000256" key="10">
    <source>
        <dbReference type="HAMAP-Rule" id="MF_02019"/>
    </source>
</evidence>
<comment type="catalytic activity">
    <reaction evidence="11">
        <text>D-alanyl-D-alanine + UDP-N-acetyl-alpha-D-muramoyl-L-alanyl-gamma-D-glutamyl-meso-2,6-diaminopimelate + ATP = UDP-N-acetyl-alpha-D-muramoyl-L-alanyl-gamma-D-glutamyl-meso-2,6-diaminopimeloyl-D-alanyl-D-alanine + ADP + phosphate + H(+)</text>
        <dbReference type="Rhea" id="RHEA:28374"/>
        <dbReference type="ChEBI" id="CHEBI:15378"/>
        <dbReference type="ChEBI" id="CHEBI:30616"/>
        <dbReference type="ChEBI" id="CHEBI:43474"/>
        <dbReference type="ChEBI" id="CHEBI:57822"/>
        <dbReference type="ChEBI" id="CHEBI:61386"/>
        <dbReference type="ChEBI" id="CHEBI:83905"/>
        <dbReference type="ChEBI" id="CHEBI:456216"/>
        <dbReference type="EC" id="6.3.2.10"/>
    </reaction>
</comment>
<keyword evidence="6 10" id="KW-0133">Cell shape</keyword>
<evidence type="ECO:0000259" key="12">
    <source>
        <dbReference type="Pfam" id="PF01225"/>
    </source>
</evidence>
<keyword evidence="7 10" id="KW-0573">Peptidoglycan synthesis</keyword>
<dbReference type="GO" id="GO:0051301">
    <property type="term" value="P:cell division"/>
    <property type="evidence" value="ECO:0007669"/>
    <property type="project" value="UniProtKB-KW"/>
</dbReference>